<reference evidence="3" key="1">
    <citation type="submission" date="2020-05" db="EMBL/GenBank/DDBJ databases">
        <authorList>
            <person name="Chiriac C."/>
            <person name="Salcher M."/>
            <person name="Ghai R."/>
            <person name="Kavagutti S V."/>
        </authorList>
    </citation>
    <scope>NUCLEOTIDE SEQUENCE</scope>
</reference>
<dbReference type="Gene3D" id="3.20.20.140">
    <property type="entry name" value="Metal-dependent hydrolases"/>
    <property type="match status" value="1"/>
</dbReference>
<gene>
    <name evidence="3" type="ORF">UFOPK1506_00705</name>
</gene>
<sequence length="309" mass="33869">MASNTLVNTVRGPIPADQLGLILPHEHLIVDTYDVRRSAEMVLLEPDTMVKEVALFKAAGGATLVDQTIYGLHPDPEKLVYISEQTGVHIIAGTGFYWDVYYPEWLHSMSTADITKRLVSHITEGLPGTSIKAGFIGELGTHHREIKATEKRVLEAAAHAQRETGIPIGTHALFTEIGIDQLNILESAGADLDITIIGHCDTNRDLNYSRKLLKRGVWIAYDAVGQFDKQTDELRAESIATLIGEGYLDKILISTDIAARSRLAIHGGNGYAHLITHFLPKLKAAGVTQEQIKVLTETNPQKILAGKQK</sequence>
<name>A0A6J6CXI6_9ZZZZ</name>
<dbReference type="InterPro" id="IPR032466">
    <property type="entry name" value="Metal_Hydrolase"/>
</dbReference>
<proteinExistence type="predicted"/>
<dbReference type="PANTHER" id="PTHR10819:SF3">
    <property type="entry name" value="PHOSPHOTRIESTERASE-RELATED PROTEIN"/>
    <property type="match status" value="1"/>
</dbReference>
<dbReference type="PIRSF" id="PIRSF016839">
    <property type="entry name" value="PhP"/>
    <property type="match status" value="1"/>
</dbReference>
<dbReference type="SUPFAM" id="SSF51556">
    <property type="entry name" value="Metallo-dependent hydrolases"/>
    <property type="match status" value="1"/>
</dbReference>
<evidence type="ECO:0000313" key="3">
    <source>
        <dbReference type="EMBL" id="CAB4555149.1"/>
    </source>
</evidence>
<accession>A0A6J6CXI6</accession>
<organism evidence="3">
    <name type="scientific">freshwater metagenome</name>
    <dbReference type="NCBI Taxonomy" id="449393"/>
    <lineage>
        <taxon>unclassified sequences</taxon>
        <taxon>metagenomes</taxon>
        <taxon>ecological metagenomes</taxon>
    </lineage>
</organism>
<evidence type="ECO:0000256" key="1">
    <source>
        <dbReference type="ARBA" id="ARBA00022723"/>
    </source>
</evidence>
<evidence type="ECO:0000256" key="2">
    <source>
        <dbReference type="ARBA" id="ARBA00022801"/>
    </source>
</evidence>
<protein>
    <submittedName>
        <fullName evidence="3">Unannotated protein</fullName>
    </submittedName>
</protein>
<dbReference type="GO" id="GO:0008270">
    <property type="term" value="F:zinc ion binding"/>
    <property type="evidence" value="ECO:0007669"/>
    <property type="project" value="InterPro"/>
</dbReference>
<keyword evidence="1" id="KW-0479">Metal-binding</keyword>
<dbReference type="InterPro" id="IPR001559">
    <property type="entry name" value="Phosphotriesterase"/>
</dbReference>
<dbReference type="GO" id="GO:0016787">
    <property type="term" value="F:hydrolase activity"/>
    <property type="evidence" value="ECO:0007669"/>
    <property type="project" value="UniProtKB-KW"/>
</dbReference>
<dbReference type="AlphaFoldDB" id="A0A6J6CXI6"/>
<dbReference type="PANTHER" id="PTHR10819">
    <property type="entry name" value="PHOSPHOTRIESTERASE-RELATED"/>
    <property type="match status" value="1"/>
</dbReference>
<dbReference type="Pfam" id="PF02126">
    <property type="entry name" value="PTE"/>
    <property type="match status" value="1"/>
</dbReference>
<dbReference type="EMBL" id="CAEZSV010000118">
    <property type="protein sequence ID" value="CAB4555149.1"/>
    <property type="molecule type" value="Genomic_DNA"/>
</dbReference>
<dbReference type="PROSITE" id="PS51347">
    <property type="entry name" value="PHOSPHOTRIESTERASE_2"/>
    <property type="match status" value="1"/>
</dbReference>
<keyword evidence="2" id="KW-0378">Hydrolase</keyword>